<dbReference type="RefSeq" id="WP_185679142.1">
    <property type="nucleotide sequence ID" value="NZ_JACLAX010000007.1"/>
</dbReference>
<keyword evidence="1" id="KW-0732">Signal</keyword>
<evidence type="ECO:0000259" key="2">
    <source>
        <dbReference type="Pfam" id="PF22599"/>
    </source>
</evidence>
<reference evidence="3 4" key="1">
    <citation type="submission" date="2020-08" db="EMBL/GenBank/DDBJ databases">
        <title>The genome sequence of type strain Novosphingobium piscinae KCTC 42194.</title>
        <authorList>
            <person name="Liu Y."/>
        </authorList>
    </citation>
    <scope>NUCLEOTIDE SEQUENCE [LARGE SCALE GENOMIC DNA]</scope>
    <source>
        <strain evidence="3 4">KCTC 42194</strain>
    </source>
</reference>
<name>A0A7X1FZL7_9SPHN</name>
<organism evidence="3 4">
    <name type="scientific">Novosphingobium piscinae</name>
    <dbReference type="NCBI Taxonomy" id="1507448"/>
    <lineage>
        <taxon>Bacteria</taxon>
        <taxon>Pseudomonadati</taxon>
        <taxon>Pseudomonadota</taxon>
        <taxon>Alphaproteobacteria</taxon>
        <taxon>Sphingomonadales</taxon>
        <taxon>Sphingomonadaceae</taxon>
        <taxon>Novosphingobium</taxon>
    </lineage>
</organism>
<dbReference type="Pfam" id="PF22599">
    <property type="entry name" value="SecDF_P1_head"/>
    <property type="match status" value="1"/>
</dbReference>
<evidence type="ECO:0000313" key="3">
    <source>
        <dbReference type="EMBL" id="MBC2669277.1"/>
    </source>
</evidence>
<feature type="signal peptide" evidence="1">
    <location>
        <begin position="1"/>
        <end position="34"/>
    </location>
</feature>
<protein>
    <recommendedName>
        <fullName evidence="2">SecDF P1 head subdomain domain-containing protein</fullName>
    </recommendedName>
</protein>
<comment type="caution">
    <text evidence="3">The sequence shown here is derived from an EMBL/GenBank/DDBJ whole genome shotgun (WGS) entry which is preliminary data.</text>
</comment>
<feature type="chain" id="PRO_5030727038" description="SecDF P1 head subdomain domain-containing protein" evidence="1">
    <location>
        <begin position="35"/>
        <end position="520"/>
    </location>
</feature>
<feature type="domain" description="SecDF P1 head subdomain" evidence="2">
    <location>
        <begin position="399"/>
        <end position="484"/>
    </location>
</feature>
<sequence length="520" mass="57176">MDGHTFRKVLHFFVRYQPLALVASLVLLTAPLRAASDDRQVYAGTVGAAQVVVELEGSGDNVTGRYFYRKYRLDIGLSGRWTGDRLLLEARSSGDQLNLHRAGAELAGSLTTKAGRTLPVRLSPVAAPAPLAAGLSADMADLSPYERHQLAGLSLVPGSIRQDGPRALRDWREPVSGITLFRIESGYPAPVLARINAALERQQWERVSQWFGCEGFGGQSGMDVSEARAPYLSDDFVSYAWFASWSCAGTAHPDFGTQGVTFDARTGRELQLEDLLYFGNPPAPQPDTPAFFDYRGDIFAPRIVSLLGQLYPNEMQPADGEAAEDQCDYADTSVWDFPSWYLTGQGLYLGAYFARAQRPCDEPDWSVIPWQHLTWHKGDDTVPHRSAVPTSTLHFGQREFTRDNIAGVALAFDDRNFPVLDIALRPEVAQHLEAESIRLLNTDVAITVGDKSISSARLVEPITEGRIRISGRFSLTEVQDMARQIICTMHLGAEQYDSFALSDRPVCESPAAPEAQGAIP</sequence>
<dbReference type="InterPro" id="IPR054384">
    <property type="entry name" value="SecDF_P1_head"/>
</dbReference>
<evidence type="ECO:0000313" key="4">
    <source>
        <dbReference type="Proteomes" id="UP000551327"/>
    </source>
</evidence>
<dbReference type="EMBL" id="JACLAX010000007">
    <property type="protein sequence ID" value="MBC2669277.1"/>
    <property type="molecule type" value="Genomic_DNA"/>
</dbReference>
<dbReference type="AlphaFoldDB" id="A0A7X1FZL7"/>
<dbReference type="Gene3D" id="3.30.1360.200">
    <property type="match status" value="1"/>
</dbReference>
<accession>A0A7X1FZL7</accession>
<dbReference type="Proteomes" id="UP000551327">
    <property type="component" value="Unassembled WGS sequence"/>
</dbReference>
<proteinExistence type="predicted"/>
<evidence type="ECO:0000256" key="1">
    <source>
        <dbReference type="SAM" id="SignalP"/>
    </source>
</evidence>
<keyword evidence="4" id="KW-1185">Reference proteome</keyword>
<gene>
    <name evidence="3" type="ORF">H7F53_08990</name>
</gene>